<reference evidence="2" key="1">
    <citation type="submission" date="2016-03" db="EMBL/GenBank/DDBJ databases">
        <authorList>
            <person name="Devillers H."/>
        </authorList>
    </citation>
    <scope>NUCLEOTIDE SEQUENCE [LARGE SCALE GENOMIC DNA]</scope>
</reference>
<dbReference type="GO" id="GO:0071986">
    <property type="term" value="C:Ragulator complex"/>
    <property type="evidence" value="ECO:0007669"/>
    <property type="project" value="InterPro"/>
</dbReference>
<name>A0A1G4MD34_LACFM</name>
<sequence>MLHGTNIRKLLTSTLQPVESLTSTHGPLQSSLLISSINGSIISYSNGEPTTKNYNNSQNNLKMMALLIRDKWNEDERDTEEQATHSCYNFKIEEESTKIYTYELEDLHACVAQIPRSSLLLLFIADAEYPYGLLVMKIKKALVAFRDMYGYKLE</sequence>
<dbReference type="InterPro" id="IPR020233">
    <property type="entry name" value="Slm4"/>
</dbReference>
<keyword evidence="2" id="KW-1185">Reference proteome</keyword>
<protein>
    <submittedName>
        <fullName evidence="1">LAFE_0E05248g1_1</fullName>
    </submittedName>
</protein>
<dbReference type="Proteomes" id="UP000190831">
    <property type="component" value="Chromosome E"/>
</dbReference>
<dbReference type="Pfam" id="PF16818">
    <property type="entry name" value="SLM4"/>
    <property type="match status" value="1"/>
</dbReference>
<dbReference type="Gene3D" id="3.30.450.30">
    <property type="entry name" value="Dynein light chain 2a, cytoplasmic"/>
    <property type="match status" value="1"/>
</dbReference>
<dbReference type="GO" id="GO:0007165">
    <property type="term" value="P:signal transduction"/>
    <property type="evidence" value="ECO:0007669"/>
    <property type="project" value="InterPro"/>
</dbReference>
<proteinExistence type="predicted"/>
<dbReference type="EMBL" id="LT598488">
    <property type="protein sequence ID" value="SCW01694.1"/>
    <property type="molecule type" value="Genomic_DNA"/>
</dbReference>
<evidence type="ECO:0000313" key="2">
    <source>
        <dbReference type="Proteomes" id="UP000190831"/>
    </source>
</evidence>
<accession>A0A1G4MD34</accession>
<organism evidence="1 2">
    <name type="scientific">Lachancea fermentati</name>
    <name type="common">Zygosaccharomyces fermentati</name>
    <dbReference type="NCBI Taxonomy" id="4955"/>
    <lineage>
        <taxon>Eukaryota</taxon>
        <taxon>Fungi</taxon>
        <taxon>Dikarya</taxon>
        <taxon>Ascomycota</taxon>
        <taxon>Saccharomycotina</taxon>
        <taxon>Saccharomycetes</taxon>
        <taxon>Saccharomycetales</taxon>
        <taxon>Saccharomycetaceae</taxon>
        <taxon>Lachancea</taxon>
    </lineage>
</organism>
<gene>
    <name evidence="1" type="ORF">LAFE_0E05248G</name>
</gene>
<dbReference type="OrthoDB" id="4033908at2759"/>
<evidence type="ECO:0000313" key="1">
    <source>
        <dbReference type="EMBL" id="SCW01694.1"/>
    </source>
</evidence>
<dbReference type="STRING" id="4955.A0A1G4MD34"/>
<dbReference type="AlphaFoldDB" id="A0A1G4MD34"/>
<dbReference type="OMA" id="HTCVAQI"/>